<reference evidence="9" key="1">
    <citation type="journal article" date="2022" name="Int. J. Syst. Evol. Microbiol.">
        <title>Prevotella lacticifex sp. nov., isolated from the rumen of cows.</title>
        <authorList>
            <person name="Shinkai T."/>
            <person name="Ikeyama N."/>
            <person name="Kumagai M."/>
            <person name="Ohmori H."/>
            <person name="Sakamoto M."/>
            <person name="Ohkuma M."/>
            <person name="Mitsumori M."/>
        </authorList>
    </citation>
    <scope>NUCLEOTIDE SEQUENCE</scope>
    <source>
        <strain evidence="9">R5076</strain>
    </source>
</reference>
<proteinExistence type="inferred from homology"/>
<dbReference type="GO" id="GO:0016413">
    <property type="term" value="F:O-acetyltransferase activity"/>
    <property type="evidence" value="ECO:0007669"/>
    <property type="project" value="TreeGrafter"/>
</dbReference>
<dbReference type="PANTHER" id="PTHR40074">
    <property type="entry name" value="O-ACETYLTRANSFERASE WECH"/>
    <property type="match status" value="1"/>
</dbReference>
<feature type="transmembrane region" description="Helical" evidence="7">
    <location>
        <begin position="202"/>
        <end position="219"/>
    </location>
</feature>
<gene>
    <name evidence="9" type="ORF">PRLR5076_04790</name>
</gene>
<dbReference type="GO" id="GO:0005886">
    <property type="term" value="C:plasma membrane"/>
    <property type="evidence" value="ECO:0007669"/>
    <property type="project" value="UniProtKB-SubCell"/>
</dbReference>
<feature type="transmembrane region" description="Helical" evidence="7">
    <location>
        <begin position="42"/>
        <end position="61"/>
    </location>
</feature>
<keyword evidence="10" id="KW-1185">Reference proteome</keyword>
<evidence type="ECO:0000256" key="3">
    <source>
        <dbReference type="ARBA" id="ARBA00022475"/>
    </source>
</evidence>
<evidence type="ECO:0000259" key="8">
    <source>
        <dbReference type="Pfam" id="PF01757"/>
    </source>
</evidence>
<evidence type="ECO:0000256" key="5">
    <source>
        <dbReference type="ARBA" id="ARBA00022989"/>
    </source>
</evidence>
<feature type="transmembrane region" description="Helical" evidence="7">
    <location>
        <begin position="12"/>
        <end position="30"/>
    </location>
</feature>
<name>A0A9R1C7U1_9BACT</name>
<comment type="similarity">
    <text evidence="2">Belongs to the acyltransferase 3 family.</text>
</comment>
<dbReference type="AlphaFoldDB" id="A0A9R1C7U1"/>
<keyword evidence="5 7" id="KW-1133">Transmembrane helix</keyword>
<dbReference type="InterPro" id="IPR002656">
    <property type="entry name" value="Acyl_transf_3_dom"/>
</dbReference>
<feature type="transmembrane region" description="Helical" evidence="7">
    <location>
        <begin position="239"/>
        <end position="260"/>
    </location>
</feature>
<evidence type="ECO:0000256" key="4">
    <source>
        <dbReference type="ARBA" id="ARBA00022692"/>
    </source>
</evidence>
<evidence type="ECO:0000313" key="9">
    <source>
        <dbReference type="EMBL" id="GJG57628.1"/>
    </source>
</evidence>
<evidence type="ECO:0000256" key="7">
    <source>
        <dbReference type="SAM" id="Phobius"/>
    </source>
</evidence>
<protein>
    <recommendedName>
        <fullName evidence="8">Acyltransferase 3 domain-containing protein</fullName>
    </recommendedName>
</protein>
<feature type="transmembrane region" description="Helical" evidence="7">
    <location>
        <begin position="272"/>
        <end position="294"/>
    </location>
</feature>
<dbReference type="Pfam" id="PF01757">
    <property type="entry name" value="Acyl_transf_3"/>
    <property type="match status" value="1"/>
</dbReference>
<comment type="subcellular location">
    <subcellularLocation>
        <location evidence="1">Cell membrane</location>
        <topology evidence="1">Multi-pass membrane protein</topology>
    </subcellularLocation>
</comment>
<keyword evidence="4 7" id="KW-0812">Transmembrane</keyword>
<evidence type="ECO:0000256" key="6">
    <source>
        <dbReference type="ARBA" id="ARBA00023136"/>
    </source>
</evidence>
<feature type="transmembrane region" description="Helical" evidence="7">
    <location>
        <begin position="119"/>
        <end position="140"/>
    </location>
</feature>
<evidence type="ECO:0000256" key="1">
    <source>
        <dbReference type="ARBA" id="ARBA00004651"/>
    </source>
</evidence>
<feature type="transmembrane region" description="Helical" evidence="7">
    <location>
        <begin position="81"/>
        <end position="99"/>
    </location>
</feature>
<comment type="caution">
    <text evidence="9">The sequence shown here is derived from an EMBL/GenBank/DDBJ whole genome shotgun (WGS) entry which is preliminary data.</text>
</comment>
<feature type="transmembrane region" description="Helical" evidence="7">
    <location>
        <begin position="300"/>
        <end position="321"/>
    </location>
</feature>
<feature type="domain" description="Acyltransferase 3" evidence="8">
    <location>
        <begin position="12"/>
        <end position="319"/>
    </location>
</feature>
<keyword evidence="6 7" id="KW-0472">Membrane</keyword>
<dbReference type="EMBL" id="BPUB01000001">
    <property type="protein sequence ID" value="GJG57628.1"/>
    <property type="molecule type" value="Genomic_DNA"/>
</dbReference>
<dbReference type="GO" id="GO:0009246">
    <property type="term" value="P:enterobacterial common antigen biosynthetic process"/>
    <property type="evidence" value="ECO:0007669"/>
    <property type="project" value="TreeGrafter"/>
</dbReference>
<dbReference type="PANTHER" id="PTHR40074:SF2">
    <property type="entry name" value="O-ACETYLTRANSFERASE WECH"/>
    <property type="match status" value="1"/>
</dbReference>
<organism evidence="9 10">
    <name type="scientific">Prevotella lacticifex</name>
    <dbReference type="NCBI Taxonomy" id="2854755"/>
    <lineage>
        <taxon>Bacteria</taxon>
        <taxon>Pseudomonadati</taxon>
        <taxon>Bacteroidota</taxon>
        <taxon>Bacteroidia</taxon>
        <taxon>Bacteroidales</taxon>
        <taxon>Prevotellaceae</taxon>
        <taxon>Prevotella</taxon>
    </lineage>
</organism>
<sequence>MTMEITSSGRLPWIDMLRGYCIIAILLFHTEVYYTGDAVIPYSFYVDNVLTIFFFVSGYLFIKKGKTVDAAFVKHKLRSVVGGMLVPYFLLSAALSLPKSIVRGISLSQLLTDIVMGRAYWFVAALIVAEIIFLLLLWISRGSGLKMFLLVVNICAPLLPLTLHYCGGGLPWHAENALLALPFLFAGYEYRRYEKDCERRCRWPYLLVAAAGLVCAKIIEYTHIMPMCVDPINIGSWPLFFIDNALGIILAIAVVKRLPVVSRVAWTGAHSLVYYFLCSAVPLAVSMLFGRIGLTYSGMYSSILLVLVIGYAVSTVITWMVNKPLQKLRFLINS</sequence>
<evidence type="ECO:0000256" key="2">
    <source>
        <dbReference type="ARBA" id="ARBA00007400"/>
    </source>
</evidence>
<dbReference type="Proteomes" id="UP000825483">
    <property type="component" value="Unassembled WGS sequence"/>
</dbReference>
<accession>A0A9R1C7U1</accession>
<evidence type="ECO:0000313" key="10">
    <source>
        <dbReference type="Proteomes" id="UP000825483"/>
    </source>
</evidence>
<keyword evidence="3" id="KW-1003">Cell membrane</keyword>